<dbReference type="OrthoDB" id="9791898at2"/>
<dbReference type="PANTHER" id="PTHR46523">
    <property type="entry name" value="DCTP PYROPHOSPHATASE 1"/>
    <property type="match status" value="1"/>
</dbReference>
<sequence>MDSRQILEAFEEIAQRRGWSHLHKPKNLCMALSVEVAELTRHLQWRSDTEIESLCTTEERDAMAAELADIQMYLLKLAATLGVDMDAALADKIAENQRRCQAAEQAGGEESGSR</sequence>
<dbReference type="GO" id="GO:0047429">
    <property type="term" value="F:nucleoside triphosphate diphosphatase activity"/>
    <property type="evidence" value="ECO:0007669"/>
    <property type="project" value="InterPro"/>
</dbReference>
<dbReference type="PATRIC" id="fig|1769779.3.peg.2696"/>
<dbReference type="Pfam" id="PF12643">
    <property type="entry name" value="MazG-like"/>
    <property type="match status" value="1"/>
</dbReference>
<dbReference type="AlphaFoldDB" id="A0A1C9WAB1"/>
<dbReference type="InterPro" id="IPR052555">
    <property type="entry name" value="dCTP_Pyrophosphatase"/>
</dbReference>
<dbReference type="CDD" id="cd11537">
    <property type="entry name" value="NTP-PPase_RS21-C6_like"/>
    <property type="match status" value="1"/>
</dbReference>
<dbReference type="PANTHER" id="PTHR46523:SF1">
    <property type="entry name" value="DCTP PYROPHOSPHATASE 1"/>
    <property type="match status" value="1"/>
</dbReference>
<dbReference type="STRING" id="1769779.AUP74_02703"/>
<dbReference type="EMBL" id="CP014143">
    <property type="protein sequence ID" value="AOS98098.1"/>
    <property type="molecule type" value="Genomic_DNA"/>
</dbReference>
<gene>
    <name evidence="1" type="ORF">AUP74_02703</name>
</gene>
<dbReference type="PIRSF" id="PIRSF029826">
    <property type="entry name" value="UCP029826_pph"/>
    <property type="match status" value="1"/>
</dbReference>
<dbReference type="GO" id="GO:0009143">
    <property type="term" value="P:nucleoside triphosphate catabolic process"/>
    <property type="evidence" value="ECO:0007669"/>
    <property type="project" value="InterPro"/>
</dbReference>
<evidence type="ECO:0000313" key="2">
    <source>
        <dbReference type="Proteomes" id="UP000095672"/>
    </source>
</evidence>
<reference evidence="2" key="1">
    <citation type="submission" date="2016-01" db="EMBL/GenBank/DDBJ databases">
        <title>Complete genome sequence of Microbulbifer sp. CCB-MM1, a halophile isolated from Matang Mangrove Forest, Perak.</title>
        <authorList>
            <person name="Moh T.H."/>
            <person name="Dinesh B."/>
            <person name="Lau N.-S."/>
            <person name="Go F."/>
            <person name="Alexander Chong S.-C."/>
        </authorList>
    </citation>
    <scope>NUCLEOTIDE SEQUENCE [LARGE SCALE GENOMIC DNA]</scope>
    <source>
        <strain evidence="2">CCB-MM1</strain>
    </source>
</reference>
<dbReference type="Gene3D" id="1.10.287.1080">
    <property type="entry name" value="MazG-like"/>
    <property type="match status" value="1"/>
</dbReference>
<evidence type="ECO:0000313" key="1">
    <source>
        <dbReference type="EMBL" id="AOS98098.1"/>
    </source>
</evidence>
<organism evidence="1 2">
    <name type="scientific">Microbulbifer aggregans</name>
    <dbReference type="NCBI Taxonomy" id="1769779"/>
    <lineage>
        <taxon>Bacteria</taxon>
        <taxon>Pseudomonadati</taxon>
        <taxon>Pseudomonadota</taxon>
        <taxon>Gammaproteobacteria</taxon>
        <taxon>Cellvibrionales</taxon>
        <taxon>Microbulbiferaceae</taxon>
        <taxon>Microbulbifer</taxon>
    </lineage>
</organism>
<accession>A0A1C9WAB1</accession>
<name>A0A1C9WAB1_9GAMM</name>
<proteinExistence type="predicted"/>
<keyword evidence="2" id="KW-1185">Reference proteome</keyword>
<dbReference type="InterPro" id="IPR025984">
    <property type="entry name" value="DCTPP"/>
</dbReference>
<protein>
    <recommendedName>
        <fullName evidence="3">MazG nucleotide pyrophosphohydrolase domain protein</fullName>
    </recommendedName>
</protein>
<evidence type="ECO:0008006" key="3">
    <source>
        <dbReference type="Google" id="ProtNLM"/>
    </source>
</evidence>
<dbReference type="Proteomes" id="UP000095672">
    <property type="component" value="Chromosome"/>
</dbReference>
<dbReference type="KEGG" id="micc:AUP74_02703"/>
<dbReference type="SUPFAM" id="SSF101386">
    <property type="entry name" value="all-alpha NTP pyrophosphatases"/>
    <property type="match status" value="1"/>
</dbReference>
<dbReference type="RefSeq" id="WP_069948015.1">
    <property type="nucleotide sequence ID" value="NZ_CP014143.1"/>
</dbReference>